<evidence type="ECO:0000256" key="5">
    <source>
        <dbReference type="ARBA" id="ARBA00022694"/>
    </source>
</evidence>
<dbReference type="PANTHER" id="PTHR31283">
    <property type="entry name" value="EKC/KEOPS COMPLEX SUBUNIT PCC1 FAMILY MEMBER"/>
    <property type="match status" value="1"/>
</dbReference>
<evidence type="ECO:0000256" key="4">
    <source>
        <dbReference type="ARBA" id="ARBA00022490"/>
    </source>
</evidence>
<evidence type="ECO:0000256" key="3">
    <source>
        <dbReference type="ARBA" id="ARBA00007073"/>
    </source>
</evidence>
<dbReference type="GO" id="GO:0000408">
    <property type="term" value="C:EKC/KEOPS complex"/>
    <property type="evidence" value="ECO:0007669"/>
    <property type="project" value="TreeGrafter"/>
</dbReference>
<dbReference type="Pfam" id="PF09341">
    <property type="entry name" value="Pcc1"/>
    <property type="match status" value="1"/>
</dbReference>
<organism evidence="7 8">
    <name type="scientific">Schizosaccharomyces osmophilus</name>
    <dbReference type="NCBI Taxonomy" id="2545709"/>
    <lineage>
        <taxon>Eukaryota</taxon>
        <taxon>Fungi</taxon>
        <taxon>Dikarya</taxon>
        <taxon>Ascomycota</taxon>
        <taxon>Taphrinomycotina</taxon>
        <taxon>Schizosaccharomycetes</taxon>
        <taxon>Schizosaccharomycetales</taxon>
        <taxon>Schizosaccharomycetaceae</taxon>
        <taxon>Schizosaccharomyces</taxon>
    </lineage>
</organism>
<reference evidence="7 8" key="1">
    <citation type="journal article" date="2023" name="G3 (Bethesda)">
        <title>A high-quality reference genome for the fission yeast Schizosaccharomyces osmophilus.</title>
        <authorList>
            <person name="Jia G.S."/>
            <person name="Zhang W.C."/>
            <person name="Liang Y."/>
            <person name="Liu X.H."/>
            <person name="Rhind N."/>
            <person name="Pidoux A."/>
            <person name="Brysch-Herzberg M."/>
            <person name="Du L.L."/>
        </authorList>
    </citation>
    <scope>NUCLEOTIDE SEQUENCE [LARGE SCALE GENOMIC DNA]</scope>
    <source>
        <strain evidence="7 8">CBS 15793</strain>
    </source>
</reference>
<keyword evidence="4" id="KW-0963">Cytoplasm</keyword>
<dbReference type="EMBL" id="CP115613">
    <property type="protein sequence ID" value="WBW74748.1"/>
    <property type="molecule type" value="Genomic_DNA"/>
</dbReference>
<gene>
    <name evidence="7" type="primary">pcc1</name>
    <name evidence="7" type="ORF">SOMG_04588</name>
</gene>
<dbReference type="GO" id="GO:0070525">
    <property type="term" value="P:tRNA threonylcarbamoyladenosine metabolic process"/>
    <property type="evidence" value="ECO:0007669"/>
    <property type="project" value="TreeGrafter"/>
</dbReference>
<dbReference type="GO" id="GO:0005737">
    <property type="term" value="C:cytoplasm"/>
    <property type="evidence" value="ECO:0007669"/>
    <property type="project" value="UniProtKB-SubCell"/>
</dbReference>
<dbReference type="FunFam" id="3.30.310.50:FF:000005">
    <property type="entry name" value="L antigen family member 3"/>
    <property type="match status" value="1"/>
</dbReference>
<evidence type="ECO:0000313" key="7">
    <source>
        <dbReference type="EMBL" id="WBW74748.1"/>
    </source>
</evidence>
<keyword evidence="8" id="KW-1185">Reference proteome</keyword>
<dbReference type="AlphaFoldDB" id="A0AAF0AYM0"/>
<sequence>MEPLPHKVEIRVPFPSEQDAKLCMQVLAPDRELKEDHVARTLSLDGNYLIAKYFCSSARMTRVTLNSFFENLHLVVDSMHELCSL</sequence>
<dbReference type="KEGG" id="som:SOMG_04588"/>
<name>A0AAF0AYM0_9SCHI</name>
<evidence type="ECO:0000256" key="6">
    <source>
        <dbReference type="ARBA" id="ARBA00023242"/>
    </source>
</evidence>
<evidence type="ECO:0000313" key="8">
    <source>
        <dbReference type="Proteomes" id="UP001212411"/>
    </source>
</evidence>
<evidence type="ECO:0000256" key="2">
    <source>
        <dbReference type="ARBA" id="ARBA00004496"/>
    </source>
</evidence>
<dbReference type="InterPro" id="IPR015419">
    <property type="entry name" value="CTAG/Pcc1"/>
</dbReference>
<dbReference type="GO" id="GO:0008033">
    <property type="term" value="P:tRNA processing"/>
    <property type="evidence" value="ECO:0007669"/>
    <property type="project" value="UniProtKB-KW"/>
</dbReference>
<proteinExistence type="inferred from homology"/>
<dbReference type="RefSeq" id="XP_056038991.1">
    <property type="nucleotide sequence ID" value="XM_056183370.1"/>
</dbReference>
<keyword evidence="5" id="KW-0819">tRNA processing</keyword>
<accession>A0AAF0AYM0</accession>
<evidence type="ECO:0000256" key="1">
    <source>
        <dbReference type="ARBA" id="ARBA00004123"/>
    </source>
</evidence>
<dbReference type="PANTHER" id="PTHR31283:SF5">
    <property type="entry name" value="EKC_KEOPS COMPLEX SUBUNIT LAGE3"/>
    <property type="match status" value="1"/>
</dbReference>
<dbReference type="Proteomes" id="UP001212411">
    <property type="component" value="Chromosome 3"/>
</dbReference>
<dbReference type="GO" id="GO:0005634">
    <property type="term" value="C:nucleus"/>
    <property type="evidence" value="ECO:0007669"/>
    <property type="project" value="UniProtKB-SubCell"/>
</dbReference>
<dbReference type="Gene3D" id="3.30.310.50">
    <property type="entry name" value="Alpha-D-phosphohexomutase, C-terminal domain"/>
    <property type="match status" value="1"/>
</dbReference>
<comment type="subcellular location">
    <subcellularLocation>
        <location evidence="2">Cytoplasm</location>
    </subcellularLocation>
    <subcellularLocation>
        <location evidence="1">Nucleus</location>
    </subcellularLocation>
</comment>
<comment type="similarity">
    <text evidence="3">Belongs to the CTAG/PCC1 family.</text>
</comment>
<dbReference type="GeneID" id="80878059"/>
<protein>
    <submittedName>
        <fullName evidence="7">EKC/KEOPS complex subunit Pcc1</fullName>
    </submittedName>
</protein>
<keyword evidence="6" id="KW-0539">Nucleus</keyword>